<dbReference type="InterPro" id="IPR038565">
    <property type="entry name" value="CLIP_sf"/>
</dbReference>
<evidence type="ECO:0000256" key="1">
    <source>
        <dbReference type="ARBA" id="ARBA00022670"/>
    </source>
</evidence>
<evidence type="ECO:0000256" key="4">
    <source>
        <dbReference type="ARBA" id="ARBA00022825"/>
    </source>
</evidence>
<dbReference type="PROSITE" id="PS51888">
    <property type="entry name" value="CLIP"/>
    <property type="match status" value="1"/>
</dbReference>
<gene>
    <name evidence="10" type="ORF">g.2916</name>
    <name evidence="9" type="ORF">g.2918</name>
    <name evidence="8" type="ORF">g.2920</name>
</gene>
<evidence type="ECO:0000313" key="8">
    <source>
        <dbReference type="EMBL" id="JAT85628.1"/>
    </source>
</evidence>
<dbReference type="EMBL" id="GDQN01003048">
    <property type="protein sequence ID" value="JAT88006.1"/>
    <property type="molecule type" value="Transcribed_RNA"/>
</dbReference>
<feature type="domain" description="Clip" evidence="7">
    <location>
        <begin position="23"/>
        <end position="67"/>
    </location>
</feature>
<accession>A0A1E1WF94</accession>
<organism evidence="8">
    <name type="scientific">Pectinophora gossypiella</name>
    <name type="common">Cotton pink bollworm</name>
    <name type="synonym">Depressaria gossypiella</name>
    <dbReference type="NCBI Taxonomy" id="13191"/>
    <lineage>
        <taxon>Eukaryota</taxon>
        <taxon>Metazoa</taxon>
        <taxon>Ecdysozoa</taxon>
        <taxon>Arthropoda</taxon>
        <taxon>Hexapoda</taxon>
        <taxon>Insecta</taxon>
        <taxon>Pterygota</taxon>
        <taxon>Neoptera</taxon>
        <taxon>Endopterygota</taxon>
        <taxon>Lepidoptera</taxon>
        <taxon>Glossata</taxon>
        <taxon>Ditrysia</taxon>
        <taxon>Gelechioidea</taxon>
        <taxon>Gelechiidae</taxon>
        <taxon>Apatetrinae</taxon>
        <taxon>Pectinophora</taxon>
    </lineage>
</organism>
<reference evidence="8" key="1">
    <citation type="submission" date="2015-09" db="EMBL/GenBank/DDBJ databases">
        <title>De novo assembly of Pectinophora gossypiella (Pink Bollworm) gut transcriptome.</title>
        <authorList>
            <person name="Tassone E.E."/>
        </authorList>
    </citation>
    <scope>NUCLEOTIDE SEQUENCE</scope>
</reference>
<dbReference type="GO" id="GO:0008236">
    <property type="term" value="F:serine-type peptidase activity"/>
    <property type="evidence" value="ECO:0007669"/>
    <property type="project" value="UniProtKB-KW"/>
</dbReference>
<evidence type="ECO:0000313" key="10">
    <source>
        <dbReference type="EMBL" id="JAT88006.1"/>
    </source>
</evidence>
<proteinExistence type="predicted"/>
<evidence type="ECO:0000256" key="2">
    <source>
        <dbReference type="ARBA" id="ARBA00022729"/>
    </source>
</evidence>
<keyword evidence="1" id="KW-0645">Protease</keyword>
<evidence type="ECO:0000256" key="3">
    <source>
        <dbReference type="ARBA" id="ARBA00022801"/>
    </source>
</evidence>
<keyword evidence="3" id="KW-0378">Hydrolase</keyword>
<dbReference type="Pfam" id="PF12032">
    <property type="entry name" value="CLIP"/>
    <property type="match status" value="1"/>
</dbReference>
<dbReference type="GO" id="GO:0006508">
    <property type="term" value="P:proteolysis"/>
    <property type="evidence" value="ECO:0007669"/>
    <property type="project" value="UniProtKB-KW"/>
</dbReference>
<dbReference type="InterPro" id="IPR022700">
    <property type="entry name" value="CLIP"/>
</dbReference>
<evidence type="ECO:0000313" key="9">
    <source>
        <dbReference type="EMBL" id="JAT86580.1"/>
    </source>
</evidence>
<evidence type="ECO:0000256" key="5">
    <source>
        <dbReference type="ARBA" id="ARBA00023157"/>
    </source>
</evidence>
<evidence type="ECO:0000259" key="7">
    <source>
        <dbReference type="PROSITE" id="PS51888"/>
    </source>
</evidence>
<dbReference type="EMBL" id="GDQN01005426">
    <property type="protein sequence ID" value="JAT85628.1"/>
    <property type="molecule type" value="Transcribed_RNA"/>
</dbReference>
<feature type="chain" id="PRO_5009115463" description="Clip domain-containing protein" evidence="6">
    <location>
        <begin position="22"/>
        <end position="127"/>
    </location>
</feature>
<dbReference type="AlphaFoldDB" id="A0A1E1WF94"/>
<dbReference type="OrthoDB" id="6339452at2759"/>
<dbReference type="EMBL" id="GDQN01004474">
    <property type="protein sequence ID" value="JAT86580.1"/>
    <property type="molecule type" value="Transcribed_RNA"/>
</dbReference>
<keyword evidence="4" id="KW-0720">Serine protease</keyword>
<feature type="signal peptide" evidence="6">
    <location>
        <begin position="1"/>
        <end position="21"/>
    </location>
</feature>
<sequence>MLYRTCAIFLFLFLRNVSTQGDRCTTKVGQPGTCINIRKCPAAVEDIKRRINPQICGFEGTDPVVCCADSSNNVLTTSTQRTTTMYIPPIYDYETNNGGGTCEPLGPERTAPKNGRKAWDKCIEYQE</sequence>
<dbReference type="SMART" id="SM00680">
    <property type="entry name" value="CLIP"/>
    <property type="match status" value="1"/>
</dbReference>
<keyword evidence="5" id="KW-1015">Disulfide bond</keyword>
<dbReference type="Gene3D" id="3.30.1640.30">
    <property type="match status" value="1"/>
</dbReference>
<protein>
    <recommendedName>
        <fullName evidence="7">Clip domain-containing protein</fullName>
    </recommendedName>
</protein>
<feature type="non-terminal residue" evidence="8">
    <location>
        <position position="127"/>
    </location>
</feature>
<name>A0A1E1WF94_PECGO</name>
<keyword evidence="2 6" id="KW-0732">Signal</keyword>
<evidence type="ECO:0000256" key="6">
    <source>
        <dbReference type="SAM" id="SignalP"/>
    </source>
</evidence>